<dbReference type="PANTHER" id="PTHR10584">
    <property type="entry name" value="SUGAR KINASE"/>
    <property type="match status" value="1"/>
</dbReference>
<sequence length="302" mass="33125">MTLKFAVSGNANIDIYYFVEKIPQPDEAVEALEIRTSLGGAATNIATGISKLGHYARFIGFVGSDPEATEVLSELKQRGIDVAYVKSSSKQTGRVIVLLDKEGRRAMIAHRGANSELRPGAFNPEETLRGIDHLHLSSTSPEYSYWFFREAKKMGISTSWDPGMTICLRGFKSIKNVLQYVDVLFLNERENEALKIDPASIEKPLIIIKKGSEGSEAPQYKIKAEAFRVKALDATGAGDAFDAAFLVAWKRKIGLKESLVIANAAGAIKVTRFGAHSSPTASELAEFLEKKGREDLARLFKP</sequence>
<organism evidence="5 6">
    <name type="scientific">Thermofilum adornatum 1505</name>
    <dbReference type="NCBI Taxonomy" id="697581"/>
    <lineage>
        <taxon>Archaea</taxon>
        <taxon>Thermoproteota</taxon>
        <taxon>Thermoprotei</taxon>
        <taxon>Thermofilales</taxon>
        <taxon>Thermofilaceae</taxon>
        <taxon>Thermofilum</taxon>
    </lineage>
</organism>
<dbReference type="InterPro" id="IPR029056">
    <property type="entry name" value="Ribokinase-like"/>
</dbReference>
<protein>
    <submittedName>
        <fullName evidence="5">Ribokinase</fullName>
        <ecNumber evidence="5">2.7.1.15</ecNumber>
    </submittedName>
</protein>
<dbReference type="KEGG" id="tcb:TCARB_0089"/>
<dbReference type="PANTHER" id="PTHR10584:SF166">
    <property type="entry name" value="RIBOKINASE"/>
    <property type="match status" value="1"/>
</dbReference>
<keyword evidence="2 5" id="KW-0808">Transferase</keyword>
<dbReference type="GeneID" id="25405553"/>
<dbReference type="InterPro" id="IPR002173">
    <property type="entry name" value="Carboh/pur_kinase_PfkB_CS"/>
</dbReference>
<dbReference type="Gene3D" id="3.40.1190.20">
    <property type="match status" value="1"/>
</dbReference>
<dbReference type="STRING" id="697581.TCARB_0089"/>
<keyword evidence="3 5" id="KW-0418">Kinase</keyword>
<name>A0A3G1A768_9CREN</name>
<dbReference type="InterPro" id="IPR002139">
    <property type="entry name" value="Ribo/fructo_kinase"/>
</dbReference>
<dbReference type="CDD" id="cd01942">
    <property type="entry name" value="ribokinase_group_A"/>
    <property type="match status" value="1"/>
</dbReference>
<gene>
    <name evidence="5" type="ORF">TCARB_0089</name>
</gene>
<evidence type="ECO:0000313" key="6">
    <source>
        <dbReference type="Proteomes" id="UP000266720"/>
    </source>
</evidence>
<dbReference type="GO" id="GO:0004747">
    <property type="term" value="F:ribokinase activity"/>
    <property type="evidence" value="ECO:0007669"/>
    <property type="project" value="UniProtKB-EC"/>
</dbReference>
<evidence type="ECO:0000259" key="4">
    <source>
        <dbReference type="Pfam" id="PF00294"/>
    </source>
</evidence>
<proteinExistence type="inferred from homology"/>
<dbReference type="PROSITE" id="PS00583">
    <property type="entry name" value="PFKB_KINASES_1"/>
    <property type="match status" value="1"/>
</dbReference>
<dbReference type="EMBL" id="CP007493">
    <property type="protein sequence ID" value="AJB41167.1"/>
    <property type="molecule type" value="Genomic_DNA"/>
</dbReference>
<dbReference type="InterPro" id="IPR011611">
    <property type="entry name" value="PfkB_dom"/>
</dbReference>
<dbReference type="Proteomes" id="UP000266720">
    <property type="component" value="Chromosome"/>
</dbReference>
<comment type="similarity">
    <text evidence="1">Belongs to the carbohydrate kinase PfkB family.</text>
</comment>
<feature type="domain" description="Carbohydrate kinase PfkB" evidence="4">
    <location>
        <begin position="5"/>
        <end position="278"/>
    </location>
</feature>
<dbReference type="EC" id="2.7.1.15" evidence="5"/>
<accession>A0A3G1A768</accession>
<dbReference type="AlphaFoldDB" id="A0A3G1A768"/>
<dbReference type="RefSeq" id="WP_052886404.1">
    <property type="nucleotide sequence ID" value="NZ_CP007493.1"/>
</dbReference>
<dbReference type="SUPFAM" id="SSF53613">
    <property type="entry name" value="Ribokinase-like"/>
    <property type="match status" value="1"/>
</dbReference>
<evidence type="ECO:0000256" key="2">
    <source>
        <dbReference type="ARBA" id="ARBA00022679"/>
    </source>
</evidence>
<evidence type="ECO:0000256" key="3">
    <source>
        <dbReference type="ARBA" id="ARBA00022777"/>
    </source>
</evidence>
<reference evidence="6" key="1">
    <citation type="book" date="2010" name="EXTREMOPHILES" publisher="0:0-0">
        <title>Complete genome sequences of ten hyperthermophilic archaea reveal their metabolic capabilities and possible ecological roles.</title>
        <editorList>
            <person name="?"/>
        </editorList>
        <authorList>
            <person name="Ravin N.V."/>
            <person name="Mardanov A.V."/>
            <person name="Bonch-Osmolovskaya E.A."/>
            <person name="Skryabin K.G."/>
        </authorList>
    </citation>
    <scope>NUCLEOTIDE SEQUENCE [LARGE SCALE GENOMIC DNA]</scope>
    <source>
        <strain evidence="6">1505</strain>
    </source>
</reference>
<dbReference type="Pfam" id="PF00294">
    <property type="entry name" value="PfkB"/>
    <property type="match status" value="1"/>
</dbReference>
<dbReference type="PRINTS" id="PR00990">
    <property type="entry name" value="RIBOKINASE"/>
</dbReference>
<evidence type="ECO:0000313" key="5">
    <source>
        <dbReference type="EMBL" id="AJB41167.1"/>
    </source>
</evidence>
<evidence type="ECO:0000256" key="1">
    <source>
        <dbReference type="ARBA" id="ARBA00010688"/>
    </source>
</evidence>